<dbReference type="AlphaFoldDB" id="A0A7D5VWE4"/>
<name>A0A7D5VWE4_PSEPU</name>
<accession>A0A7D5VWE4</accession>
<dbReference type="RefSeq" id="WP_180688570.1">
    <property type="nucleotide sequence ID" value="NZ_CP059052.1"/>
</dbReference>
<organism evidence="1 2">
    <name type="scientific">Pseudomonas putida</name>
    <name type="common">Arthrobacter siderocapsulatus</name>
    <dbReference type="NCBI Taxonomy" id="303"/>
    <lineage>
        <taxon>Bacteria</taxon>
        <taxon>Pseudomonadati</taxon>
        <taxon>Pseudomonadota</taxon>
        <taxon>Gammaproteobacteria</taxon>
        <taxon>Pseudomonadales</taxon>
        <taxon>Pseudomonadaceae</taxon>
        <taxon>Pseudomonas</taxon>
    </lineage>
</organism>
<protein>
    <submittedName>
        <fullName evidence="1">Uncharacterized protein</fullName>
    </submittedName>
</protein>
<evidence type="ECO:0000313" key="2">
    <source>
        <dbReference type="Proteomes" id="UP000510934"/>
    </source>
</evidence>
<dbReference type="Proteomes" id="UP000510934">
    <property type="component" value="Chromosome"/>
</dbReference>
<dbReference type="EMBL" id="CP059052">
    <property type="protein sequence ID" value="QLJ12748.1"/>
    <property type="molecule type" value="Genomic_DNA"/>
</dbReference>
<gene>
    <name evidence="1" type="ORF">H0H12_20155</name>
</gene>
<sequence>MGLVLTATGSNFEANNVGFIPPVEDGLVYWGFLNDSVERLTKNYAANGSPAAIMGSPTVDSKGAVLDGSNHIRTTVTQSHSLTIIAVGNPVADGQEIGMFVSNYSGGRPNGLSGTSFGVSLFCGFDDTNPGVYEVRANVARFPGESGSGSGLNYVSLQNLNINKAAFLAMTFNGDEKIVRAWNLSTGASGQRPPIPDQVDVAVTPFYIGGTPNATWVNKPKNLHFVAMYDRDLSYDELQLIYERMTPYLISRGVTF</sequence>
<evidence type="ECO:0000313" key="1">
    <source>
        <dbReference type="EMBL" id="QLJ12748.1"/>
    </source>
</evidence>
<reference evidence="1 2" key="1">
    <citation type="journal article" date="2009" name="Mikrobiologiia">
        <title>[Phenanthren biodegradation and interaction of Pseudomonas putida BS3701 and Burkholderia sp.BS3702 in plant rhizosphere].</title>
        <authorList>
            <person name="Ovchinnikova A.A."/>
            <person name="Vetrova A.A."/>
            <person name="Filonov A.E."/>
            <person name="Boronin A.M."/>
        </authorList>
    </citation>
    <scope>NUCLEOTIDE SEQUENCE [LARGE SCALE GENOMIC DNA]</scope>
    <source>
        <strain evidence="1 2">BS3701</strain>
    </source>
</reference>
<proteinExistence type="predicted"/>